<proteinExistence type="predicted"/>
<keyword evidence="2" id="KW-0472">Membrane</keyword>
<feature type="signal peptide" evidence="3">
    <location>
        <begin position="1"/>
        <end position="46"/>
    </location>
</feature>
<evidence type="ECO:0000256" key="2">
    <source>
        <dbReference type="SAM" id="Phobius"/>
    </source>
</evidence>
<evidence type="ECO:0000313" key="4">
    <source>
        <dbReference type="EMBL" id="CAI8049195.1"/>
    </source>
</evidence>
<keyword evidence="5" id="KW-1185">Reference proteome</keyword>
<gene>
    <name evidence="4" type="ORF">GBAR_LOCUS27077</name>
</gene>
<feature type="compositionally biased region" description="Basic and acidic residues" evidence="1">
    <location>
        <begin position="298"/>
        <end position="313"/>
    </location>
</feature>
<dbReference type="EMBL" id="CASHTH010003779">
    <property type="protein sequence ID" value="CAI8049195.1"/>
    <property type="molecule type" value="Genomic_DNA"/>
</dbReference>
<keyword evidence="3" id="KW-0732">Signal</keyword>
<organism evidence="4 5">
    <name type="scientific">Geodia barretti</name>
    <name type="common">Barrett's horny sponge</name>
    <dbReference type="NCBI Taxonomy" id="519541"/>
    <lineage>
        <taxon>Eukaryota</taxon>
        <taxon>Metazoa</taxon>
        <taxon>Porifera</taxon>
        <taxon>Demospongiae</taxon>
        <taxon>Heteroscleromorpha</taxon>
        <taxon>Tetractinellida</taxon>
        <taxon>Astrophorina</taxon>
        <taxon>Geodiidae</taxon>
        <taxon>Geodia</taxon>
    </lineage>
</organism>
<feature type="region of interest" description="Disordered" evidence="1">
    <location>
        <begin position="146"/>
        <end position="259"/>
    </location>
</feature>
<feature type="compositionally biased region" description="Polar residues" evidence="1">
    <location>
        <begin position="234"/>
        <end position="247"/>
    </location>
</feature>
<reference evidence="4" key="1">
    <citation type="submission" date="2023-03" db="EMBL/GenBank/DDBJ databases">
        <authorList>
            <person name="Steffen K."/>
            <person name="Cardenas P."/>
        </authorList>
    </citation>
    <scope>NUCLEOTIDE SEQUENCE</scope>
</reference>
<comment type="caution">
    <text evidence="4">The sequence shown here is derived from an EMBL/GenBank/DDBJ whole genome shotgun (WGS) entry which is preliminary data.</text>
</comment>
<feature type="chain" id="PRO_5041434289" evidence="3">
    <location>
        <begin position="47"/>
        <end position="353"/>
    </location>
</feature>
<keyword evidence="2" id="KW-1133">Transmembrane helix</keyword>
<dbReference type="Proteomes" id="UP001174909">
    <property type="component" value="Unassembled WGS sequence"/>
</dbReference>
<feature type="transmembrane region" description="Helical" evidence="2">
    <location>
        <begin position="64"/>
        <end position="90"/>
    </location>
</feature>
<evidence type="ECO:0000256" key="3">
    <source>
        <dbReference type="SAM" id="SignalP"/>
    </source>
</evidence>
<sequence>MLLEFITSKAGSVHIKLLKMSVCAGKSTLLPRLLWLLLLLCANVQAHGDIAVTADDLFTSAKGWLVIITVLVGCVVAVLLCILTICCWYNHCKVAELQHMPGKEHKEGGVKLTMVEKTEDGGGEEGNGEGGESKVTTVQVELEAENTLSTFGHSTDEKKESSKDQAKGASSEQSKKNQGTEESEKDDQTKTGDENKQKVEAAEGQGGASVPQAIPVPPPPPIMLDLSPAILKQKSASSEPGTTAVNTTKEKPVKESSAPSIMLELSRAILKPRLVSTGASGEAENKATKETPTSEAKATTDEKSDSPEEKKSEVVLSLEPTEQDAEIPQEKAFMNFVDIDSALGQALKDLGDF</sequence>
<name>A0AA35XF60_GEOBA</name>
<feature type="compositionally biased region" description="Basic and acidic residues" evidence="1">
    <location>
        <begin position="186"/>
        <end position="201"/>
    </location>
</feature>
<protein>
    <submittedName>
        <fullName evidence="4">Uncharacterized protein</fullName>
    </submittedName>
</protein>
<feature type="region of interest" description="Disordered" evidence="1">
    <location>
        <begin position="274"/>
        <end position="326"/>
    </location>
</feature>
<evidence type="ECO:0000313" key="5">
    <source>
        <dbReference type="Proteomes" id="UP001174909"/>
    </source>
</evidence>
<dbReference type="AlphaFoldDB" id="A0AA35XF60"/>
<keyword evidence="2" id="KW-0812">Transmembrane</keyword>
<accession>A0AA35XF60</accession>
<feature type="compositionally biased region" description="Basic and acidic residues" evidence="1">
    <location>
        <begin position="154"/>
        <end position="166"/>
    </location>
</feature>
<evidence type="ECO:0000256" key="1">
    <source>
        <dbReference type="SAM" id="MobiDB-lite"/>
    </source>
</evidence>